<proteinExistence type="predicted"/>
<dbReference type="EMBL" id="CAJVQA010001580">
    <property type="protein sequence ID" value="CAG8519467.1"/>
    <property type="molecule type" value="Genomic_DNA"/>
</dbReference>
<gene>
    <name evidence="1" type="ORF">CPELLU_LOCUS3314</name>
</gene>
<name>A0A9N9A7T7_9GLOM</name>
<comment type="caution">
    <text evidence="1">The sequence shown here is derived from an EMBL/GenBank/DDBJ whole genome shotgun (WGS) entry which is preliminary data.</text>
</comment>
<reference evidence="1" key="1">
    <citation type="submission" date="2021-06" db="EMBL/GenBank/DDBJ databases">
        <authorList>
            <person name="Kallberg Y."/>
            <person name="Tangrot J."/>
            <person name="Rosling A."/>
        </authorList>
    </citation>
    <scope>NUCLEOTIDE SEQUENCE</scope>
    <source>
        <strain evidence="1">FL966</strain>
    </source>
</reference>
<evidence type="ECO:0000313" key="2">
    <source>
        <dbReference type="Proteomes" id="UP000789759"/>
    </source>
</evidence>
<accession>A0A9N9A7T7</accession>
<evidence type="ECO:0000313" key="1">
    <source>
        <dbReference type="EMBL" id="CAG8519467.1"/>
    </source>
</evidence>
<dbReference type="AlphaFoldDB" id="A0A9N9A7T7"/>
<sequence length="66" mass="7239">MGYLFENSGSLDVDIIIGLMLSEHYQKAAKSVNSEGFFGLVSSSARASVLKRTNTRLLRSSEDGHF</sequence>
<dbReference type="Proteomes" id="UP000789759">
    <property type="component" value="Unassembled WGS sequence"/>
</dbReference>
<organism evidence="1 2">
    <name type="scientific">Cetraspora pellucida</name>
    <dbReference type="NCBI Taxonomy" id="1433469"/>
    <lineage>
        <taxon>Eukaryota</taxon>
        <taxon>Fungi</taxon>
        <taxon>Fungi incertae sedis</taxon>
        <taxon>Mucoromycota</taxon>
        <taxon>Glomeromycotina</taxon>
        <taxon>Glomeromycetes</taxon>
        <taxon>Diversisporales</taxon>
        <taxon>Gigasporaceae</taxon>
        <taxon>Cetraspora</taxon>
    </lineage>
</organism>
<keyword evidence="2" id="KW-1185">Reference proteome</keyword>
<protein>
    <submittedName>
        <fullName evidence="1">6268_t:CDS:1</fullName>
    </submittedName>
</protein>